<dbReference type="HAMAP" id="MF_03188">
    <property type="entry name" value="Methyltr_EFM4"/>
    <property type="match status" value="1"/>
</dbReference>
<evidence type="ECO:0000313" key="9">
    <source>
        <dbReference type="Proteomes" id="UP001605036"/>
    </source>
</evidence>
<comment type="subcellular location">
    <subcellularLocation>
        <location evidence="5">Cytoplasm</location>
    </subcellularLocation>
</comment>
<accession>A0ABD1YZK8</accession>
<evidence type="ECO:0000313" key="8">
    <source>
        <dbReference type="EMBL" id="KAL2636211.1"/>
    </source>
</evidence>
<keyword evidence="3 5" id="KW-0808">Transferase</keyword>
<dbReference type="GO" id="GO:0016279">
    <property type="term" value="F:protein-lysine N-methyltransferase activity"/>
    <property type="evidence" value="ECO:0007669"/>
    <property type="project" value="UniProtKB-UniRule"/>
</dbReference>
<protein>
    <recommendedName>
        <fullName evidence="5">Protein-lysine N-methyltransferase R1flu_007690</fullName>
        <ecNumber evidence="5">2.1.1.-</ecNumber>
    </recommendedName>
</protein>
<organism evidence="8 9">
    <name type="scientific">Riccia fluitans</name>
    <dbReference type="NCBI Taxonomy" id="41844"/>
    <lineage>
        <taxon>Eukaryota</taxon>
        <taxon>Viridiplantae</taxon>
        <taxon>Streptophyta</taxon>
        <taxon>Embryophyta</taxon>
        <taxon>Marchantiophyta</taxon>
        <taxon>Marchantiopsida</taxon>
        <taxon>Marchantiidae</taxon>
        <taxon>Marchantiales</taxon>
        <taxon>Ricciaceae</taxon>
        <taxon>Riccia</taxon>
    </lineage>
</organism>
<evidence type="ECO:0000256" key="2">
    <source>
        <dbReference type="ARBA" id="ARBA00022603"/>
    </source>
</evidence>
<comment type="function">
    <text evidence="5">S-adenosyl-L-methionine-dependent protein-lysine N-methyltransferase that methylates elongation factor 1-alpha.</text>
</comment>
<dbReference type="Proteomes" id="UP001605036">
    <property type="component" value="Unassembled WGS sequence"/>
</dbReference>
<keyword evidence="4 5" id="KW-0949">S-adenosyl-L-methionine</keyword>
<proteinExistence type="inferred from homology"/>
<feature type="domain" description="Methyltransferase" evidence="7">
    <location>
        <begin position="173"/>
        <end position="300"/>
    </location>
</feature>
<feature type="compositionally biased region" description="Basic and acidic residues" evidence="6">
    <location>
        <begin position="7"/>
        <end position="33"/>
    </location>
</feature>
<gene>
    <name evidence="8" type="ORF">R1flu_007690</name>
</gene>
<dbReference type="EMBL" id="JBHFFA010000003">
    <property type="protein sequence ID" value="KAL2636211.1"/>
    <property type="molecule type" value="Genomic_DNA"/>
</dbReference>
<dbReference type="InterPro" id="IPR025714">
    <property type="entry name" value="Methyltranfer_dom"/>
</dbReference>
<dbReference type="EC" id="2.1.1.-" evidence="5"/>
<evidence type="ECO:0000256" key="1">
    <source>
        <dbReference type="ARBA" id="ARBA00022490"/>
    </source>
</evidence>
<dbReference type="AlphaFoldDB" id="A0ABD1YZK8"/>
<dbReference type="InterPro" id="IPR026635">
    <property type="entry name" value="Efm4/METTL10"/>
</dbReference>
<reference evidence="8 9" key="1">
    <citation type="submission" date="2024-09" db="EMBL/GenBank/DDBJ databases">
        <title>Chromosome-scale assembly of Riccia fluitans.</title>
        <authorList>
            <person name="Paukszto L."/>
            <person name="Sawicki J."/>
            <person name="Karawczyk K."/>
            <person name="Piernik-Szablinska J."/>
            <person name="Szczecinska M."/>
            <person name="Mazdziarz M."/>
        </authorList>
    </citation>
    <scope>NUCLEOTIDE SEQUENCE [LARGE SCALE GENOMIC DNA]</scope>
    <source>
        <strain evidence="8">Rf_01</strain>
        <tissue evidence="8">Aerial parts of the thallus</tissue>
    </source>
</reference>
<dbReference type="InterPro" id="IPR029063">
    <property type="entry name" value="SAM-dependent_MTases_sf"/>
</dbReference>
<dbReference type="CDD" id="cd02440">
    <property type="entry name" value="AdoMet_MTases"/>
    <property type="match status" value="1"/>
</dbReference>
<dbReference type="GO" id="GO:0032259">
    <property type="term" value="P:methylation"/>
    <property type="evidence" value="ECO:0007669"/>
    <property type="project" value="UniProtKB-KW"/>
</dbReference>
<dbReference type="Pfam" id="PF13847">
    <property type="entry name" value="Methyltransf_31"/>
    <property type="match status" value="1"/>
</dbReference>
<name>A0ABD1YZK8_9MARC</name>
<dbReference type="GO" id="GO:0005737">
    <property type="term" value="C:cytoplasm"/>
    <property type="evidence" value="ECO:0007669"/>
    <property type="project" value="UniProtKB-SubCell"/>
</dbReference>
<dbReference type="PANTHER" id="PTHR12843:SF5">
    <property type="entry name" value="EEF1A LYSINE METHYLTRANSFERASE 2"/>
    <property type="match status" value="1"/>
</dbReference>
<evidence type="ECO:0000256" key="6">
    <source>
        <dbReference type="SAM" id="MobiDB-lite"/>
    </source>
</evidence>
<keyword evidence="2 5" id="KW-0489">Methyltransferase</keyword>
<sequence>MAGIRWPSEETDHAQPRQGDFDTHSHYSDDERSLAADSWSVKSEYGSTLDGDDLRHSDAMEALALGAANFRSDYSSDKEEQYDDGEQSMLGQQSYWDSAYAEELANFREHGDAGEIWFGEEVMETMASWTARVCLAVSAGLPAQSGEGLSLAERGLGELASGGNVTLELATWSVLDIGTGNGVLLHSLAKQGFSDLTGSDYIESSVELARAVAEREGLTNIHFLVDDILNTKLDEKFKVITDKGTLDAIGLHPDGAARKVLYWRAVVKLLQPGGVLVITSCNSTKNELIEEVNAFNQSLKVEAESREDKESDLTPNSYTGAEEGPSLEYIDHVRTYPVFRFGGSEGSRVCTVAFILRA</sequence>
<comment type="similarity">
    <text evidence="5">Belongs to the class I-like SAM-binding methyltransferase superfamily. EFM4 family.</text>
</comment>
<dbReference type="PANTHER" id="PTHR12843">
    <property type="entry name" value="PROTEIN-LYSINE N-METHYLTRANSFERASE METTL10"/>
    <property type="match status" value="1"/>
</dbReference>
<keyword evidence="9" id="KW-1185">Reference proteome</keyword>
<feature type="region of interest" description="Disordered" evidence="6">
    <location>
        <begin position="1"/>
        <end position="33"/>
    </location>
</feature>
<evidence type="ECO:0000256" key="4">
    <source>
        <dbReference type="ARBA" id="ARBA00022691"/>
    </source>
</evidence>
<comment type="caution">
    <text evidence="8">The sequence shown here is derived from an EMBL/GenBank/DDBJ whole genome shotgun (WGS) entry which is preliminary data.</text>
</comment>
<dbReference type="SUPFAM" id="SSF53335">
    <property type="entry name" value="S-adenosyl-L-methionine-dependent methyltransferases"/>
    <property type="match status" value="1"/>
</dbReference>
<evidence type="ECO:0000259" key="7">
    <source>
        <dbReference type="Pfam" id="PF13847"/>
    </source>
</evidence>
<feature type="region of interest" description="Disordered" evidence="6">
    <location>
        <begin position="305"/>
        <end position="324"/>
    </location>
</feature>
<dbReference type="Gene3D" id="3.40.50.150">
    <property type="entry name" value="Vaccinia Virus protein VP39"/>
    <property type="match status" value="1"/>
</dbReference>
<evidence type="ECO:0000256" key="3">
    <source>
        <dbReference type="ARBA" id="ARBA00022679"/>
    </source>
</evidence>
<evidence type="ECO:0000256" key="5">
    <source>
        <dbReference type="HAMAP-Rule" id="MF_03188"/>
    </source>
</evidence>
<keyword evidence="1 5" id="KW-0963">Cytoplasm</keyword>